<evidence type="ECO:0008006" key="9">
    <source>
        <dbReference type="Google" id="ProtNLM"/>
    </source>
</evidence>
<name>A0A2M9R334_9FLAO</name>
<proteinExistence type="inferred from homology"/>
<comment type="subcellular location">
    <subcellularLocation>
        <location evidence="1">Membrane</location>
        <topology evidence="1">Multi-pass membrane protein</topology>
    </subcellularLocation>
</comment>
<protein>
    <recommendedName>
        <fullName evidence="9">DUF423 domain-containing protein</fullName>
    </recommendedName>
</protein>
<keyword evidence="4 6" id="KW-1133">Transmembrane helix</keyword>
<sequence>MDKTIIGTATILGLLSIILGAFGAHALKEVLTAEQLVSFETGVRYQMYHALFLLFVGTTSFLSAKQKKNVFWLTLIGALFFSGSIYLLATQSLSGISFKFLGPITPIGGLFLIIAWIVLFLSIIRQKTVNH</sequence>
<dbReference type="AlphaFoldDB" id="A0A2M9R334"/>
<reference evidence="7 8" key="1">
    <citation type="submission" date="2017-06" db="EMBL/GenBank/DDBJ databases">
        <title>Description of Avrilella dinanensis gen. nov. sp. nov.</title>
        <authorList>
            <person name="Leyer C."/>
            <person name="Sassi M."/>
            <person name="Minet J."/>
            <person name="Kayal S."/>
            <person name="Cattoir V."/>
        </authorList>
    </citation>
    <scope>NUCLEOTIDE SEQUENCE [LARGE SCALE GENOMIC DNA]</scope>
    <source>
        <strain evidence="7 8">UR159</strain>
    </source>
</reference>
<evidence type="ECO:0000256" key="5">
    <source>
        <dbReference type="ARBA" id="ARBA00023136"/>
    </source>
</evidence>
<organism evidence="7 8">
    <name type="scientific">Avrilella dinanensis</name>
    <dbReference type="NCBI Taxonomy" id="2008672"/>
    <lineage>
        <taxon>Bacteria</taxon>
        <taxon>Pseudomonadati</taxon>
        <taxon>Bacteroidota</taxon>
        <taxon>Flavobacteriia</taxon>
        <taxon>Flavobacteriales</taxon>
        <taxon>Flavobacteriaceae</taxon>
        <taxon>Avrilella</taxon>
    </lineage>
</organism>
<feature type="transmembrane region" description="Helical" evidence="6">
    <location>
        <begin position="101"/>
        <end position="124"/>
    </location>
</feature>
<dbReference type="PANTHER" id="PTHR43461">
    <property type="entry name" value="TRANSMEMBRANE PROTEIN 256"/>
    <property type="match status" value="1"/>
</dbReference>
<evidence type="ECO:0000313" key="7">
    <source>
        <dbReference type="EMBL" id="PJR03268.1"/>
    </source>
</evidence>
<comment type="caution">
    <text evidence="7">The sequence shown here is derived from an EMBL/GenBank/DDBJ whole genome shotgun (WGS) entry which is preliminary data.</text>
</comment>
<comment type="similarity">
    <text evidence="2">Belongs to the UPF0382 family.</text>
</comment>
<feature type="transmembrane region" description="Helical" evidence="6">
    <location>
        <begin position="47"/>
        <end position="64"/>
    </location>
</feature>
<dbReference type="RefSeq" id="WP_100676837.1">
    <property type="nucleotide sequence ID" value="NZ_NIPO01000001.1"/>
</dbReference>
<dbReference type="InterPro" id="IPR006696">
    <property type="entry name" value="DUF423"/>
</dbReference>
<dbReference type="EMBL" id="NIPO01000001">
    <property type="protein sequence ID" value="PJR03268.1"/>
    <property type="molecule type" value="Genomic_DNA"/>
</dbReference>
<dbReference type="PANTHER" id="PTHR43461:SF1">
    <property type="entry name" value="TRANSMEMBRANE PROTEIN 256"/>
    <property type="match status" value="1"/>
</dbReference>
<gene>
    <name evidence="7" type="ORF">CDL10_01220</name>
</gene>
<evidence type="ECO:0000256" key="1">
    <source>
        <dbReference type="ARBA" id="ARBA00004141"/>
    </source>
</evidence>
<dbReference type="GO" id="GO:0005886">
    <property type="term" value="C:plasma membrane"/>
    <property type="evidence" value="ECO:0007669"/>
    <property type="project" value="TreeGrafter"/>
</dbReference>
<evidence type="ECO:0000256" key="6">
    <source>
        <dbReference type="SAM" id="Phobius"/>
    </source>
</evidence>
<evidence type="ECO:0000256" key="4">
    <source>
        <dbReference type="ARBA" id="ARBA00022989"/>
    </source>
</evidence>
<evidence type="ECO:0000313" key="8">
    <source>
        <dbReference type="Proteomes" id="UP000231960"/>
    </source>
</evidence>
<dbReference type="OrthoDB" id="9802121at2"/>
<evidence type="ECO:0000256" key="2">
    <source>
        <dbReference type="ARBA" id="ARBA00009694"/>
    </source>
</evidence>
<feature type="transmembrane region" description="Helical" evidence="6">
    <location>
        <begin position="71"/>
        <end position="89"/>
    </location>
</feature>
<dbReference type="Proteomes" id="UP000231960">
    <property type="component" value="Unassembled WGS sequence"/>
</dbReference>
<keyword evidence="5 6" id="KW-0472">Membrane</keyword>
<accession>A0A2M9R334</accession>
<keyword evidence="3 6" id="KW-0812">Transmembrane</keyword>
<dbReference type="Pfam" id="PF04241">
    <property type="entry name" value="DUF423"/>
    <property type="match status" value="1"/>
</dbReference>
<evidence type="ECO:0000256" key="3">
    <source>
        <dbReference type="ARBA" id="ARBA00022692"/>
    </source>
</evidence>
<keyword evidence="8" id="KW-1185">Reference proteome</keyword>